<dbReference type="GO" id="GO:0007030">
    <property type="term" value="P:Golgi organization"/>
    <property type="evidence" value="ECO:0007669"/>
    <property type="project" value="TreeGrafter"/>
</dbReference>
<name>A0A1B6E9W9_9HEMI</name>
<accession>A0A1B6E9W9</accession>
<gene>
    <name evidence="2" type="ORF">g.40094</name>
</gene>
<feature type="compositionally biased region" description="Low complexity" evidence="1">
    <location>
        <begin position="1"/>
        <end position="14"/>
    </location>
</feature>
<feature type="region of interest" description="Disordered" evidence="1">
    <location>
        <begin position="135"/>
        <end position="227"/>
    </location>
</feature>
<dbReference type="PANTHER" id="PTHR13402:SF6">
    <property type="entry name" value="SECRETORY 16, ISOFORM I"/>
    <property type="match status" value="1"/>
</dbReference>
<dbReference type="EMBL" id="GEDC01002585">
    <property type="protein sequence ID" value="JAS34713.1"/>
    <property type="molecule type" value="Transcribed_RNA"/>
</dbReference>
<feature type="non-terminal residue" evidence="2">
    <location>
        <position position="1"/>
    </location>
</feature>
<reference evidence="2" key="1">
    <citation type="submission" date="2015-12" db="EMBL/GenBank/DDBJ databases">
        <title>De novo transcriptome assembly of four potential Pierce s Disease insect vectors from Arizona vineyards.</title>
        <authorList>
            <person name="Tassone E.E."/>
        </authorList>
    </citation>
    <scope>NUCLEOTIDE SEQUENCE</scope>
</reference>
<evidence type="ECO:0000313" key="2">
    <source>
        <dbReference type="EMBL" id="JAS34713.1"/>
    </source>
</evidence>
<dbReference type="GO" id="GO:0070971">
    <property type="term" value="C:endoplasmic reticulum exit site"/>
    <property type="evidence" value="ECO:0007669"/>
    <property type="project" value="TreeGrafter"/>
</dbReference>
<dbReference type="PANTHER" id="PTHR13402">
    <property type="entry name" value="RGPR-RELATED"/>
    <property type="match status" value="1"/>
</dbReference>
<evidence type="ECO:0000256" key="1">
    <source>
        <dbReference type="SAM" id="MobiDB-lite"/>
    </source>
</evidence>
<feature type="region of interest" description="Disordered" evidence="1">
    <location>
        <begin position="1"/>
        <end position="103"/>
    </location>
</feature>
<feature type="compositionally biased region" description="Polar residues" evidence="1">
    <location>
        <begin position="304"/>
        <end position="328"/>
    </location>
</feature>
<sequence length="328" mass="35424">DYWSNNNSAWSNNAVPPIVEEEQAPFTNFNVQPDLRSEPAPTPQISVKPGFGFYAQSEESSSSQKETKPPEPVNPPSTAKISQKPKPSHKTNKDKVQQSSGWFGGIWDKLALRPKNQMKLPDDKNPSIVWDENKKRWVNTESNGEDEAVQLKPPPRMDELSGFGPSSPAPQLPAAPVAMCNPTIPSNSLPTGTSTNALLPTGTSANALLPTGQTNTPSFASAPNKYKLQRGKSLRANYVDVMNPGNKMSTSVPAPEMFNSMPTSLPQNLFIPAPVSGNENAPVDFISQSGPVSFDNAAPKPDDQPSTGGYDNQTMSQPVFYNPTSFPS</sequence>
<protein>
    <recommendedName>
        <fullName evidence="3">Sec16 central conserved domain-containing protein</fullName>
    </recommendedName>
</protein>
<feature type="compositionally biased region" description="Polar residues" evidence="1">
    <location>
        <begin position="183"/>
        <end position="221"/>
    </location>
</feature>
<feature type="region of interest" description="Disordered" evidence="1">
    <location>
        <begin position="281"/>
        <end position="328"/>
    </location>
</feature>
<dbReference type="AlphaFoldDB" id="A0A1B6E9W9"/>
<evidence type="ECO:0008006" key="3">
    <source>
        <dbReference type="Google" id="ProtNLM"/>
    </source>
</evidence>
<dbReference type="GO" id="GO:0012507">
    <property type="term" value="C:ER to Golgi transport vesicle membrane"/>
    <property type="evidence" value="ECO:0007669"/>
    <property type="project" value="TreeGrafter"/>
</dbReference>
<organism evidence="2">
    <name type="scientific">Clastoptera arizonana</name>
    <name type="common">Arizona spittle bug</name>
    <dbReference type="NCBI Taxonomy" id="38151"/>
    <lineage>
        <taxon>Eukaryota</taxon>
        <taxon>Metazoa</taxon>
        <taxon>Ecdysozoa</taxon>
        <taxon>Arthropoda</taxon>
        <taxon>Hexapoda</taxon>
        <taxon>Insecta</taxon>
        <taxon>Pterygota</taxon>
        <taxon>Neoptera</taxon>
        <taxon>Paraneoptera</taxon>
        <taxon>Hemiptera</taxon>
        <taxon>Auchenorrhyncha</taxon>
        <taxon>Cercopoidea</taxon>
        <taxon>Clastopteridae</taxon>
        <taxon>Clastoptera</taxon>
    </lineage>
</organism>
<dbReference type="GO" id="GO:0070973">
    <property type="term" value="P:protein localization to endoplasmic reticulum exit site"/>
    <property type="evidence" value="ECO:0007669"/>
    <property type="project" value="TreeGrafter"/>
</dbReference>
<proteinExistence type="predicted"/>